<dbReference type="PaxDb" id="65489-OBART04G06480.1"/>
<evidence type="ECO:0000313" key="1">
    <source>
        <dbReference type="EnsemblPlants" id="OBART04G06480.1"/>
    </source>
</evidence>
<dbReference type="EnsemblPlants" id="OBART04G06480.1">
    <property type="protein sequence ID" value="OBART04G06480.1"/>
    <property type="gene ID" value="OBART04G06480"/>
</dbReference>
<reference evidence="1" key="1">
    <citation type="journal article" date="2009" name="Rice">
        <title>De Novo Next Generation Sequencing of Plant Genomes.</title>
        <authorList>
            <person name="Rounsley S."/>
            <person name="Marri P.R."/>
            <person name="Yu Y."/>
            <person name="He R."/>
            <person name="Sisneros N."/>
            <person name="Goicoechea J.L."/>
            <person name="Lee S.J."/>
            <person name="Angelova A."/>
            <person name="Kudrna D."/>
            <person name="Luo M."/>
            <person name="Affourtit J."/>
            <person name="Desany B."/>
            <person name="Knight J."/>
            <person name="Niazi F."/>
            <person name="Egholm M."/>
            <person name="Wing R.A."/>
        </authorList>
    </citation>
    <scope>NUCLEOTIDE SEQUENCE [LARGE SCALE GENOMIC DNA]</scope>
    <source>
        <strain evidence="1">cv. IRGC 105608</strain>
    </source>
</reference>
<dbReference type="AlphaFoldDB" id="A0A0D3FTT3"/>
<sequence>MAEAPRSDGRLKPDEAYLLDPSCMKGEGWLKRVKRGVEAEQLRPYMLPVGRVNLVAFARYGDHIIG</sequence>
<proteinExistence type="predicted"/>
<dbReference type="Proteomes" id="UP000026960">
    <property type="component" value="Chromosome 4"/>
</dbReference>
<reference evidence="1" key="2">
    <citation type="submission" date="2015-03" db="UniProtKB">
        <authorList>
            <consortium name="EnsemblPlants"/>
        </authorList>
    </citation>
    <scope>IDENTIFICATION</scope>
</reference>
<evidence type="ECO:0000313" key="2">
    <source>
        <dbReference type="Proteomes" id="UP000026960"/>
    </source>
</evidence>
<accession>A0A0D3FTT3</accession>
<keyword evidence="2" id="KW-1185">Reference proteome</keyword>
<dbReference type="Gramene" id="OBART04G06480.1">
    <property type="protein sequence ID" value="OBART04G06480.1"/>
    <property type="gene ID" value="OBART04G06480"/>
</dbReference>
<protein>
    <submittedName>
        <fullName evidence="1">Uncharacterized protein</fullName>
    </submittedName>
</protein>
<dbReference type="HOGENOM" id="CLU_2835183_0_0_1"/>
<name>A0A0D3FTT3_9ORYZ</name>
<organism evidence="1">
    <name type="scientific">Oryza barthii</name>
    <dbReference type="NCBI Taxonomy" id="65489"/>
    <lineage>
        <taxon>Eukaryota</taxon>
        <taxon>Viridiplantae</taxon>
        <taxon>Streptophyta</taxon>
        <taxon>Embryophyta</taxon>
        <taxon>Tracheophyta</taxon>
        <taxon>Spermatophyta</taxon>
        <taxon>Magnoliopsida</taxon>
        <taxon>Liliopsida</taxon>
        <taxon>Poales</taxon>
        <taxon>Poaceae</taxon>
        <taxon>BOP clade</taxon>
        <taxon>Oryzoideae</taxon>
        <taxon>Oryzeae</taxon>
        <taxon>Oryzinae</taxon>
        <taxon>Oryza</taxon>
    </lineage>
</organism>